<dbReference type="Pfam" id="PF02585">
    <property type="entry name" value="PIG-L"/>
    <property type="match status" value="1"/>
</dbReference>
<evidence type="ECO:0000313" key="2">
    <source>
        <dbReference type="EMBL" id="MDX8031030.1"/>
    </source>
</evidence>
<accession>A0ABU4SYV7</accession>
<dbReference type="Proteomes" id="UP001285521">
    <property type="component" value="Unassembled WGS sequence"/>
</dbReference>
<dbReference type="InterPro" id="IPR003737">
    <property type="entry name" value="GlcNAc_PI_deacetylase-related"/>
</dbReference>
<comment type="caution">
    <text evidence="2">The sequence shown here is derived from an EMBL/GenBank/DDBJ whole genome shotgun (WGS) entry which is preliminary data.</text>
</comment>
<gene>
    <name evidence="2" type="ORF">SK803_12455</name>
</gene>
<organism evidence="2 3">
    <name type="scientific">Lentzea miocenica</name>
    <dbReference type="NCBI Taxonomy" id="3095431"/>
    <lineage>
        <taxon>Bacteria</taxon>
        <taxon>Bacillati</taxon>
        <taxon>Actinomycetota</taxon>
        <taxon>Actinomycetes</taxon>
        <taxon>Pseudonocardiales</taxon>
        <taxon>Pseudonocardiaceae</taxon>
        <taxon>Lentzea</taxon>
    </lineage>
</organism>
<keyword evidence="3" id="KW-1185">Reference proteome</keyword>
<name>A0ABU4SYV7_9PSEU</name>
<dbReference type="RefSeq" id="WP_319966096.1">
    <property type="nucleotide sequence ID" value="NZ_JAXAVW010000009.1"/>
</dbReference>
<dbReference type="SUPFAM" id="SSF102588">
    <property type="entry name" value="LmbE-like"/>
    <property type="match status" value="1"/>
</dbReference>
<dbReference type="InterPro" id="IPR024078">
    <property type="entry name" value="LmbE-like_dom_sf"/>
</dbReference>
<reference evidence="2 3" key="2">
    <citation type="submission" date="2023-11" db="EMBL/GenBank/DDBJ databases">
        <authorList>
            <person name="Lara A.C."/>
            <person name="Chronakova A."/>
        </authorList>
    </citation>
    <scope>NUCLEOTIDE SEQUENCE [LARGE SCALE GENOMIC DNA]</scope>
    <source>
        <strain evidence="2 3">BCCO 10_0856</strain>
    </source>
</reference>
<evidence type="ECO:0000256" key="1">
    <source>
        <dbReference type="ARBA" id="ARBA00022833"/>
    </source>
</evidence>
<proteinExistence type="predicted"/>
<sequence>MPCSCTGPNGAGTLSGGLMIVLSAHLDDAVLSAATALTRYRATAVTVFSGPPPDGVALTSWDRVTRAESSHDRFRERLAEDDRAMSVLGCRTRRLDLPEAQYRTTELDFDDLVARLRREFEGESEVWAPAGIGGHPDHLATRDAALAAVRELPERPEVTLYADVPHALRYGWPSWVDGREPRPYLSIDAWLDWELAERGLDAADLKPQVAELSPAERLLKADAVRAYRSQLPALSLEDLGDRDSDELWGPALKYEVAWRLLA</sequence>
<reference evidence="2 3" key="1">
    <citation type="submission" date="2023-11" db="EMBL/GenBank/DDBJ databases">
        <title>Lentzea sokolovensis, sp. nov., Lentzea kristufkii, sp. nov., and Lentzea miocenensis, sp. nov., rare actinobacteria from Sokolov Coal Basin, Miocene lacustrine sediment, Czech Republic.</title>
        <authorList>
            <person name="Lara A."/>
            <person name="Kotroba L."/>
            <person name="Nouioui I."/>
            <person name="Neumann-Schaal M."/>
            <person name="Mast Y."/>
            <person name="Chronakova A."/>
        </authorList>
    </citation>
    <scope>NUCLEOTIDE SEQUENCE [LARGE SCALE GENOMIC DNA]</scope>
    <source>
        <strain evidence="2 3">BCCO 10_0856</strain>
    </source>
</reference>
<evidence type="ECO:0000313" key="3">
    <source>
        <dbReference type="Proteomes" id="UP001285521"/>
    </source>
</evidence>
<dbReference type="EMBL" id="JAXAVW010000009">
    <property type="protein sequence ID" value="MDX8031030.1"/>
    <property type="molecule type" value="Genomic_DNA"/>
</dbReference>
<dbReference type="Gene3D" id="3.40.50.10320">
    <property type="entry name" value="LmbE-like"/>
    <property type="match status" value="1"/>
</dbReference>
<keyword evidence="1" id="KW-0862">Zinc</keyword>
<protein>
    <submittedName>
        <fullName evidence="2">PIG-L family deacetylase</fullName>
    </submittedName>
</protein>